<dbReference type="AlphaFoldDB" id="A0A075HTG4"/>
<dbReference type="EMBL" id="KF901119">
    <property type="protein sequence ID" value="AIF18770.1"/>
    <property type="molecule type" value="Genomic_DNA"/>
</dbReference>
<dbReference type="Pfam" id="PF01127">
    <property type="entry name" value="Sdh_cyt"/>
    <property type="match status" value="1"/>
</dbReference>
<name>A0A075HTG4_9ARCH</name>
<organism evidence="9">
    <name type="scientific">uncultured marine thaumarchaeote KM3_84_D12</name>
    <dbReference type="NCBI Taxonomy" id="1456311"/>
    <lineage>
        <taxon>Archaea</taxon>
        <taxon>Nitrososphaerota</taxon>
        <taxon>environmental samples</taxon>
    </lineage>
</organism>
<gene>
    <name evidence="9" type="primary">sdhC</name>
</gene>
<evidence type="ECO:0000256" key="6">
    <source>
        <dbReference type="ARBA" id="ARBA00023004"/>
    </source>
</evidence>
<evidence type="ECO:0000256" key="8">
    <source>
        <dbReference type="SAM" id="Phobius"/>
    </source>
</evidence>
<dbReference type="InterPro" id="IPR000701">
    <property type="entry name" value="SuccDH_FuR_B_TM-su"/>
</dbReference>
<dbReference type="Gene3D" id="1.20.1300.10">
    <property type="entry name" value="Fumarate reductase/succinate dehydrogenase, transmembrane subunit"/>
    <property type="match status" value="1"/>
</dbReference>
<proteinExistence type="predicted"/>
<keyword evidence="2" id="KW-0349">Heme</keyword>
<comment type="subcellular location">
    <subcellularLocation>
        <location evidence="1">Membrane</location>
    </subcellularLocation>
</comment>
<evidence type="ECO:0000256" key="2">
    <source>
        <dbReference type="ARBA" id="ARBA00022617"/>
    </source>
</evidence>
<evidence type="ECO:0000256" key="4">
    <source>
        <dbReference type="ARBA" id="ARBA00022723"/>
    </source>
</evidence>
<keyword evidence="3 8" id="KW-0812">Transmembrane</keyword>
<dbReference type="SUPFAM" id="SSF81343">
    <property type="entry name" value="Fumarate reductase respiratory complex transmembrane subunits"/>
    <property type="match status" value="1"/>
</dbReference>
<protein>
    <submittedName>
        <fullName evidence="9">Succinate dehydrogenase cytochrome b556 subunit (SdhC)</fullName>
    </submittedName>
</protein>
<dbReference type="InterPro" id="IPR034804">
    <property type="entry name" value="SQR/QFR_C/D"/>
</dbReference>
<evidence type="ECO:0000256" key="5">
    <source>
        <dbReference type="ARBA" id="ARBA00022989"/>
    </source>
</evidence>
<accession>A0A075HTG4</accession>
<keyword evidence="6" id="KW-0408">Iron</keyword>
<dbReference type="GO" id="GO:0016020">
    <property type="term" value="C:membrane"/>
    <property type="evidence" value="ECO:0007669"/>
    <property type="project" value="UniProtKB-SubCell"/>
</dbReference>
<keyword evidence="7 8" id="KW-0472">Membrane</keyword>
<sequence length="119" mass="13199">MMSSIMRESHIMKIHYLTALVAVGFVIIHIMVRVTQGFSNSLEFESVIANYKSIPYAVVLEAMLILISVHGFNGLRVILLEIKQGRVYENAVTYGCLAAMIILIAYGSRTIIMASMGMV</sequence>
<feature type="transmembrane region" description="Helical" evidence="8">
    <location>
        <begin position="91"/>
        <end position="112"/>
    </location>
</feature>
<dbReference type="GO" id="GO:0046872">
    <property type="term" value="F:metal ion binding"/>
    <property type="evidence" value="ECO:0007669"/>
    <property type="project" value="UniProtKB-KW"/>
</dbReference>
<keyword evidence="5 8" id="KW-1133">Transmembrane helix</keyword>
<evidence type="ECO:0000256" key="7">
    <source>
        <dbReference type="ARBA" id="ARBA00023136"/>
    </source>
</evidence>
<evidence type="ECO:0000313" key="9">
    <source>
        <dbReference type="EMBL" id="AIF18770.1"/>
    </source>
</evidence>
<feature type="transmembrane region" description="Helical" evidence="8">
    <location>
        <begin position="53"/>
        <end position="79"/>
    </location>
</feature>
<evidence type="ECO:0000256" key="3">
    <source>
        <dbReference type="ARBA" id="ARBA00022692"/>
    </source>
</evidence>
<reference evidence="9" key="1">
    <citation type="journal article" date="2014" name="Genome Biol. Evol.">
        <title>Pangenome evidence for extensive interdomain horizontal transfer affecting lineage core and shell genes in uncultured planktonic thaumarchaeota and euryarchaeota.</title>
        <authorList>
            <person name="Deschamps P."/>
            <person name="Zivanovic Y."/>
            <person name="Moreira D."/>
            <person name="Rodriguez-Valera F."/>
            <person name="Lopez-Garcia P."/>
        </authorList>
    </citation>
    <scope>NUCLEOTIDE SEQUENCE</scope>
</reference>
<evidence type="ECO:0000256" key="1">
    <source>
        <dbReference type="ARBA" id="ARBA00004370"/>
    </source>
</evidence>
<keyword evidence="4" id="KW-0479">Metal-binding</keyword>